<evidence type="ECO:0000256" key="8">
    <source>
        <dbReference type="ARBA" id="ARBA00022840"/>
    </source>
</evidence>
<dbReference type="GO" id="GO:0071897">
    <property type="term" value="P:DNA biosynthetic process"/>
    <property type="evidence" value="ECO:0007669"/>
    <property type="project" value="UniProtKB-KW"/>
</dbReference>
<name>A0A7W1X889_9BACL</name>
<keyword evidence="15" id="KW-1185">Reference proteome</keyword>
<feature type="binding site" evidence="9">
    <location>
        <position position="186"/>
    </location>
    <ligand>
        <name>Zn(2+)</name>
        <dbReference type="ChEBI" id="CHEBI:29105"/>
    </ligand>
</feature>
<evidence type="ECO:0000256" key="6">
    <source>
        <dbReference type="ARBA" id="ARBA00022741"/>
    </source>
</evidence>
<dbReference type="HAMAP" id="MF_00124">
    <property type="entry name" value="Thymidine_kinase"/>
    <property type="match status" value="1"/>
</dbReference>
<feature type="binding site" evidence="9">
    <location>
        <begin position="15"/>
        <end position="22"/>
    </location>
    <ligand>
        <name>ATP</name>
        <dbReference type="ChEBI" id="CHEBI:30616"/>
    </ligand>
</feature>
<evidence type="ECO:0000256" key="5">
    <source>
        <dbReference type="ARBA" id="ARBA00022679"/>
    </source>
</evidence>
<evidence type="ECO:0000313" key="14">
    <source>
        <dbReference type="EMBL" id="MBA4541856.1"/>
    </source>
</evidence>
<dbReference type="FunFam" id="3.40.50.300:FF:000384">
    <property type="entry name" value="Thymidine kinase"/>
    <property type="match status" value="1"/>
</dbReference>
<dbReference type="PANTHER" id="PTHR11441:SF0">
    <property type="entry name" value="THYMIDINE KINASE, CYTOSOLIC"/>
    <property type="match status" value="1"/>
</dbReference>
<proteinExistence type="inferred from homology"/>
<feature type="binding site" evidence="9">
    <location>
        <position position="183"/>
    </location>
    <ligand>
        <name>Zn(2+)</name>
        <dbReference type="ChEBI" id="CHEBI:29105"/>
    </ligand>
</feature>
<dbReference type="SUPFAM" id="SSF52540">
    <property type="entry name" value="P-loop containing nucleoside triphosphate hydrolases"/>
    <property type="match status" value="1"/>
</dbReference>
<dbReference type="NCBIfam" id="NF003296">
    <property type="entry name" value="PRK04296.1-1"/>
    <property type="match status" value="1"/>
</dbReference>
<dbReference type="InterPro" id="IPR001267">
    <property type="entry name" value="Thymidine_kinase"/>
</dbReference>
<keyword evidence="4 9" id="KW-0237">DNA synthesis</keyword>
<keyword evidence="6 9" id="KW-0547">Nucleotide-binding</keyword>
<dbReference type="Gene3D" id="3.40.50.300">
    <property type="entry name" value="P-loop containing nucleotide triphosphate hydrolases"/>
    <property type="match status" value="1"/>
</dbReference>
<dbReference type="GO" id="GO:0005524">
    <property type="term" value="F:ATP binding"/>
    <property type="evidence" value="ECO:0007669"/>
    <property type="project" value="UniProtKB-UniRule"/>
</dbReference>
<comment type="similarity">
    <text evidence="1 9 13">Belongs to the thymidine kinase family.</text>
</comment>
<protein>
    <recommendedName>
        <fullName evidence="2 9">Thymidine kinase</fullName>
        <ecNumber evidence="2 9">2.7.1.21</ecNumber>
    </recommendedName>
</protein>
<dbReference type="PIRSF" id="PIRSF035805">
    <property type="entry name" value="TK_cell"/>
    <property type="match status" value="1"/>
</dbReference>
<dbReference type="Proteomes" id="UP000530514">
    <property type="component" value="Unassembled WGS sequence"/>
</dbReference>
<dbReference type="PROSITE" id="PS00603">
    <property type="entry name" value="TK_CELLULAR_TYPE"/>
    <property type="match status" value="1"/>
</dbReference>
<evidence type="ECO:0000256" key="13">
    <source>
        <dbReference type="RuleBase" id="RU004165"/>
    </source>
</evidence>
<keyword evidence="9" id="KW-0862">Zinc</keyword>
<dbReference type="OrthoDB" id="9781579at2"/>
<comment type="subunit">
    <text evidence="9">Homotetramer.</text>
</comment>
<accession>A0A7W1X889</accession>
<organism evidence="14 15">
    <name type="scientific">Thermoactinomyces daqus</name>
    <dbReference type="NCBI Taxonomy" id="1329516"/>
    <lineage>
        <taxon>Bacteria</taxon>
        <taxon>Bacillati</taxon>
        <taxon>Bacillota</taxon>
        <taxon>Bacilli</taxon>
        <taxon>Bacillales</taxon>
        <taxon>Thermoactinomycetaceae</taxon>
        <taxon>Thermoactinomyces</taxon>
    </lineage>
</organism>
<dbReference type="InterPro" id="IPR027417">
    <property type="entry name" value="P-loop_NTPase"/>
</dbReference>
<evidence type="ECO:0000313" key="15">
    <source>
        <dbReference type="Proteomes" id="UP000530514"/>
    </source>
</evidence>
<dbReference type="Gene3D" id="3.30.60.20">
    <property type="match status" value="1"/>
</dbReference>
<comment type="subcellular location">
    <subcellularLocation>
        <location evidence="9">Cytoplasm</location>
    </subcellularLocation>
</comment>
<dbReference type="EC" id="2.7.1.21" evidence="2 9"/>
<evidence type="ECO:0000256" key="9">
    <source>
        <dbReference type="HAMAP-Rule" id="MF_00124"/>
    </source>
</evidence>
<dbReference type="GO" id="GO:0004797">
    <property type="term" value="F:thymidine kinase activity"/>
    <property type="evidence" value="ECO:0007669"/>
    <property type="project" value="UniProtKB-UniRule"/>
</dbReference>
<comment type="catalytic activity">
    <reaction evidence="9 12">
        <text>thymidine + ATP = dTMP + ADP + H(+)</text>
        <dbReference type="Rhea" id="RHEA:19129"/>
        <dbReference type="ChEBI" id="CHEBI:15378"/>
        <dbReference type="ChEBI" id="CHEBI:17748"/>
        <dbReference type="ChEBI" id="CHEBI:30616"/>
        <dbReference type="ChEBI" id="CHEBI:63528"/>
        <dbReference type="ChEBI" id="CHEBI:456216"/>
        <dbReference type="EC" id="2.7.1.21"/>
    </reaction>
</comment>
<dbReference type="GO" id="GO:0046104">
    <property type="term" value="P:thymidine metabolic process"/>
    <property type="evidence" value="ECO:0007669"/>
    <property type="project" value="TreeGrafter"/>
</dbReference>
<feature type="binding site" evidence="9">
    <location>
        <begin position="88"/>
        <end position="91"/>
    </location>
    <ligand>
        <name>ATP</name>
        <dbReference type="ChEBI" id="CHEBI:30616"/>
    </ligand>
</feature>
<keyword evidence="3 9" id="KW-0963">Cytoplasm</keyword>
<dbReference type="InterPro" id="IPR020633">
    <property type="entry name" value="Thymidine_kinase_CS"/>
</dbReference>
<evidence type="ECO:0000256" key="1">
    <source>
        <dbReference type="ARBA" id="ARBA00007587"/>
    </source>
</evidence>
<feature type="binding site" evidence="9">
    <location>
        <position position="145"/>
    </location>
    <ligand>
        <name>Zn(2+)</name>
        <dbReference type="ChEBI" id="CHEBI:29105"/>
    </ligand>
</feature>
<evidence type="ECO:0000256" key="10">
    <source>
        <dbReference type="PIRSR" id="PIRSR035805-1"/>
    </source>
</evidence>
<reference evidence="14 15" key="1">
    <citation type="submission" date="2020-07" db="EMBL/GenBank/DDBJ databases">
        <authorList>
            <person name="Feng H."/>
        </authorList>
    </citation>
    <scope>NUCLEOTIDE SEQUENCE [LARGE SCALE GENOMIC DNA]</scope>
    <source>
        <strain evidence="15">s-11</strain>
    </source>
</reference>
<gene>
    <name evidence="9" type="primary">tdk</name>
    <name evidence="14" type="ORF">H1164_02920</name>
</gene>
<dbReference type="Pfam" id="PF00265">
    <property type="entry name" value="TK"/>
    <property type="match status" value="1"/>
</dbReference>
<dbReference type="GO" id="GO:0008270">
    <property type="term" value="F:zinc ion binding"/>
    <property type="evidence" value="ECO:0007669"/>
    <property type="project" value="UniProtKB-UniRule"/>
</dbReference>
<keyword evidence="7 9" id="KW-0418">Kinase</keyword>
<keyword evidence="9" id="KW-0479">Metal-binding</keyword>
<comment type="caution">
    <text evidence="14">The sequence shown here is derived from an EMBL/GenBank/DDBJ whole genome shotgun (WGS) entry which is preliminary data.</text>
</comment>
<dbReference type="EMBL" id="JACEIP010000003">
    <property type="protein sequence ID" value="MBA4541856.1"/>
    <property type="molecule type" value="Genomic_DNA"/>
</dbReference>
<dbReference type="GO" id="GO:0005829">
    <property type="term" value="C:cytosol"/>
    <property type="evidence" value="ECO:0007669"/>
    <property type="project" value="TreeGrafter"/>
</dbReference>
<evidence type="ECO:0000256" key="3">
    <source>
        <dbReference type="ARBA" id="ARBA00022490"/>
    </source>
</evidence>
<feature type="binding site" evidence="9">
    <location>
        <position position="148"/>
    </location>
    <ligand>
        <name>Zn(2+)</name>
        <dbReference type="ChEBI" id="CHEBI:29105"/>
    </ligand>
</feature>
<keyword evidence="5 9" id="KW-0808">Transferase</keyword>
<sequence length="193" mass="21304">MIGREREGWIEVICGGMFSGKSEELIRRIRRAKIARLNVQAFKPAIDDRYHSDAIASHNGLIADARPVSKAEEILSCLAENTDVVAIDEVQFFDDAIVEICQQLADRGIRVILAGLDQDFRGKPFGPTPVLLAVAEYVTKLQAICVKCGAPASRTQRLIDGLPAADDEPVIQVGALEQYEARCRHCHELISHQ</sequence>
<evidence type="ECO:0000256" key="12">
    <source>
        <dbReference type="RuleBase" id="RU000544"/>
    </source>
</evidence>
<feature type="active site" description="Proton acceptor" evidence="9 10">
    <location>
        <position position="89"/>
    </location>
</feature>
<dbReference type="PANTHER" id="PTHR11441">
    <property type="entry name" value="THYMIDINE KINASE"/>
    <property type="match status" value="1"/>
</dbReference>
<evidence type="ECO:0000256" key="7">
    <source>
        <dbReference type="ARBA" id="ARBA00022777"/>
    </source>
</evidence>
<feature type="binding site" evidence="11">
    <location>
        <begin position="171"/>
        <end position="174"/>
    </location>
    <ligand>
        <name>substrate</name>
    </ligand>
</feature>
<evidence type="ECO:0000256" key="4">
    <source>
        <dbReference type="ARBA" id="ARBA00022634"/>
    </source>
</evidence>
<evidence type="ECO:0000256" key="11">
    <source>
        <dbReference type="PIRSR" id="PIRSR035805-2"/>
    </source>
</evidence>
<evidence type="ECO:0000256" key="2">
    <source>
        <dbReference type="ARBA" id="ARBA00012118"/>
    </source>
</evidence>
<dbReference type="SUPFAM" id="SSF57716">
    <property type="entry name" value="Glucocorticoid receptor-like (DNA-binding domain)"/>
    <property type="match status" value="1"/>
</dbReference>
<feature type="binding site" evidence="11">
    <location>
        <position position="179"/>
    </location>
    <ligand>
        <name>substrate</name>
    </ligand>
</feature>
<dbReference type="AlphaFoldDB" id="A0A7W1X889"/>
<keyword evidence="8 9" id="KW-0067">ATP-binding</keyword>